<feature type="compositionally biased region" description="Polar residues" evidence="1">
    <location>
        <begin position="49"/>
        <end position="65"/>
    </location>
</feature>
<protein>
    <submittedName>
        <fullName evidence="2">Uncharacterized protein</fullName>
    </submittedName>
</protein>
<evidence type="ECO:0000313" key="3">
    <source>
        <dbReference type="Proteomes" id="UP000886998"/>
    </source>
</evidence>
<name>A0A8X7CRG5_9ARAC</name>
<sequence>MNGDVSTSGKYRDPKEWHPGQRKSGRDQLKGIPPETIFQGEPPTRDSRFNLQHRQGTSSSNVDKSINRVNVLSNVLPKTSCTRDL</sequence>
<dbReference type="Proteomes" id="UP000886998">
    <property type="component" value="Unassembled WGS sequence"/>
</dbReference>
<comment type="caution">
    <text evidence="2">The sequence shown here is derived from an EMBL/GenBank/DDBJ whole genome shotgun (WGS) entry which is preliminary data.</text>
</comment>
<dbReference type="EMBL" id="BMAV01021551">
    <property type="protein sequence ID" value="GFY75665.1"/>
    <property type="molecule type" value="Genomic_DNA"/>
</dbReference>
<evidence type="ECO:0000256" key="1">
    <source>
        <dbReference type="SAM" id="MobiDB-lite"/>
    </source>
</evidence>
<reference evidence="2" key="1">
    <citation type="submission" date="2020-08" db="EMBL/GenBank/DDBJ databases">
        <title>Multicomponent nature underlies the extraordinary mechanical properties of spider dragline silk.</title>
        <authorList>
            <person name="Kono N."/>
            <person name="Nakamura H."/>
            <person name="Mori M."/>
            <person name="Yoshida Y."/>
            <person name="Ohtoshi R."/>
            <person name="Malay A.D."/>
            <person name="Moran D.A.P."/>
            <person name="Tomita M."/>
            <person name="Numata K."/>
            <person name="Arakawa K."/>
        </authorList>
    </citation>
    <scope>NUCLEOTIDE SEQUENCE</scope>
</reference>
<proteinExistence type="predicted"/>
<feature type="compositionally biased region" description="Basic and acidic residues" evidence="1">
    <location>
        <begin position="10"/>
        <end position="29"/>
    </location>
</feature>
<accession>A0A8X7CRG5</accession>
<keyword evidence="3" id="KW-1185">Reference proteome</keyword>
<evidence type="ECO:0000313" key="2">
    <source>
        <dbReference type="EMBL" id="GFY75665.1"/>
    </source>
</evidence>
<organism evidence="2 3">
    <name type="scientific">Trichonephila inaurata madagascariensis</name>
    <dbReference type="NCBI Taxonomy" id="2747483"/>
    <lineage>
        <taxon>Eukaryota</taxon>
        <taxon>Metazoa</taxon>
        <taxon>Ecdysozoa</taxon>
        <taxon>Arthropoda</taxon>
        <taxon>Chelicerata</taxon>
        <taxon>Arachnida</taxon>
        <taxon>Araneae</taxon>
        <taxon>Araneomorphae</taxon>
        <taxon>Entelegynae</taxon>
        <taxon>Araneoidea</taxon>
        <taxon>Nephilidae</taxon>
        <taxon>Trichonephila</taxon>
        <taxon>Trichonephila inaurata</taxon>
    </lineage>
</organism>
<gene>
    <name evidence="2" type="ORF">TNIN_489221</name>
</gene>
<dbReference type="AlphaFoldDB" id="A0A8X7CRG5"/>
<feature type="region of interest" description="Disordered" evidence="1">
    <location>
        <begin position="1"/>
        <end position="65"/>
    </location>
</feature>